<dbReference type="GO" id="GO:0003677">
    <property type="term" value="F:DNA binding"/>
    <property type="evidence" value="ECO:0007669"/>
    <property type="project" value="InterPro"/>
</dbReference>
<dbReference type="GeneID" id="78361306"/>
<gene>
    <name evidence="1" type="ORF">ADH67_12390</name>
</gene>
<dbReference type="EMBL" id="NHMP01000012">
    <property type="protein sequence ID" value="OXE44401.1"/>
    <property type="molecule type" value="Genomic_DNA"/>
</dbReference>
<dbReference type="GO" id="GO:0006260">
    <property type="term" value="P:DNA replication"/>
    <property type="evidence" value="ECO:0007669"/>
    <property type="project" value="InterPro"/>
</dbReference>
<dbReference type="RefSeq" id="WP_066592488.1">
    <property type="nucleotide sequence ID" value="NZ_CAJTBZ010000033.1"/>
</dbReference>
<dbReference type="Gene3D" id="3.40.50.10110">
    <property type="entry name" value="DNA polymerase III subunit chi"/>
    <property type="match status" value="1"/>
</dbReference>
<comment type="caution">
    <text evidence="1">The sequence shown here is derived from an EMBL/GenBank/DDBJ whole genome shotgun (WGS) entry which is preliminary data.</text>
</comment>
<dbReference type="PANTHER" id="PTHR38767:SF1">
    <property type="entry name" value="DNA POLYMERASE III SUBUNIT CHI"/>
    <property type="match status" value="1"/>
</dbReference>
<organism evidence="1 2">
    <name type="scientific">Turicimonas muris</name>
    <dbReference type="NCBI Taxonomy" id="1796652"/>
    <lineage>
        <taxon>Bacteria</taxon>
        <taxon>Pseudomonadati</taxon>
        <taxon>Pseudomonadota</taxon>
        <taxon>Betaproteobacteria</taxon>
        <taxon>Burkholderiales</taxon>
        <taxon>Sutterellaceae</taxon>
        <taxon>Turicimonas</taxon>
    </lineage>
</organism>
<accession>A0A227KC37</accession>
<keyword evidence="2" id="KW-1185">Reference proteome</keyword>
<dbReference type="Proteomes" id="UP000214610">
    <property type="component" value="Unassembled WGS sequence"/>
</dbReference>
<dbReference type="AlphaFoldDB" id="A0A227KC37"/>
<dbReference type="Pfam" id="PF04364">
    <property type="entry name" value="DNA_pol3_chi"/>
    <property type="match status" value="1"/>
</dbReference>
<dbReference type="GO" id="GO:0003887">
    <property type="term" value="F:DNA-directed DNA polymerase activity"/>
    <property type="evidence" value="ECO:0007669"/>
    <property type="project" value="InterPro"/>
</dbReference>
<dbReference type="InterPro" id="IPR007459">
    <property type="entry name" value="DNA_pol3_chi"/>
</dbReference>
<dbReference type="InterPro" id="IPR036768">
    <property type="entry name" value="PolIII_chi_sf"/>
</dbReference>
<reference evidence="2" key="1">
    <citation type="submission" date="2017-05" db="EMBL/GenBank/DDBJ databases">
        <title>Improved OligoMM genomes.</title>
        <authorList>
            <person name="Garzetti D."/>
        </authorList>
    </citation>
    <scope>NUCLEOTIDE SEQUENCE [LARGE SCALE GENOMIC DNA]</scope>
    <source>
        <strain evidence="2">YL45</strain>
    </source>
</reference>
<proteinExistence type="predicted"/>
<dbReference type="GO" id="GO:0032298">
    <property type="term" value="P:positive regulation of DNA-templated DNA replication initiation"/>
    <property type="evidence" value="ECO:0007669"/>
    <property type="project" value="TreeGrafter"/>
</dbReference>
<dbReference type="PANTHER" id="PTHR38767">
    <property type="entry name" value="DNA POLYMERASE III SUBUNIT CHI"/>
    <property type="match status" value="1"/>
</dbReference>
<protein>
    <submittedName>
        <fullName evidence="1">DNA polymerase III subunit chi</fullName>
    </submittedName>
</protein>
<evidence type="ECO:0000313" key="1">
    <source>
        <dbReference type="EMBL" id="OXE44401.1"/>
    </source>
</evidence>
<name>A0A227KC37_9BURK</name>
<dbReference type="SUPFAM" id="SSF102400">
    <property type="entry name" value="DNA polymerase III chi subunit"/>
    <property type="match status" value="1"/>
</dbReference>
<sequence>MSELAIHTNVVNRERYACLVLKKAQRLGMKAAVFFDNENDMDQLDNLLWTFEPSSFIPHAIARTAGATGNAYLLSDNPEHIGSGDLLVLLTHNVPPAIHDLMQRFPKVIDIVPKEDPGLTEGRRRFVAYKRNGITPVVHNRQ</sequence>
<evidence type="ECO:0000313" key="2">
    <source>
        <dbReference type="Proteomes" id="UP000214610"/>
    </source>
</evidence>